<feature type="active site" description="Nucleophile" evidence="7">
    <location>
        <position position="180"/>
    </location>
</feature>
<evidence type="ECO:0000256" key="5">
    <source>
        <dbReference type="ARBA" id="ARBA00022984"/>
    </source>
</evidence>
<evidence type="ECO:0000256" key="6">
    <source>
        <dbReference type="ARBA" id="ARBA00023316"/>
    </source>
</evidence>
<dbReference type="PROSITE" id="PS52029">
    <property type="entry name" value="LD_TPASE"/>
    <property type="match status" value="1"/>
</dbReference>
<keyword evidence="3" id="KW-0808">Transferase</keyword>
<comment type="pathway">
    <text evidence="1 7">Cell wall biogenesis; peptidoglycan biosynthesis.</text>
</comment>
<evidence type="ECO:0000256" key="4">
    <source>
        <dbReference type="ARBA" id="ARBA00022960"/>
    </source>
</evidence>
<evidence type="ECO:0000313" key="9">
    <source>
        <dbReference type="EMBL" id="SOD18168.1"/>
    </source>
</evidence>
<accession>A0A286A8C0</accession>
<gene>
    <name evidence="9" type="ORF">SAMN06297358_2861</name>
</gene>
<evidence type="ECO:0000256" key="3">
    <source>
        <dbReference type="ARBA" id="ARBA00022679"/>
    </source>
</evidence>
<keyword evidence="4 7" id="KW-0133">Cell shape</keyword>
<keyword evidence="5 7" id="KW-0573">Peptidoglycan synthesis</keyword>
<dbReference type="SUPFAM" id="SSF141523">
    <property type="entry name" value="L,D-transpeptidase catalytic domain-like"/>
    <property type="match status" value="1"/>
</dbReference>
<evidence type="ECO:0000313" key="10">
    <source>
        <dbReference type="Proteomes" id="UP000219281"/>
    </source>
</evidence>
<dbReference type="AlphaFoldDB" id="A0A286A8C0"/>
<evidence type="ECO:0000256" key="7">
    <source>
        <dbReference type="PROSITE-ProRule" id="PRU01373"/>
    </source>
</evidence>
<dbReference type="GO" id="GO:0009252">
    <property type="term" value="P:peptidoglycan biosynthetic process"/>
    <property type="evidence" value="ECO:0007669"/>
    <property type="project" value="UniProtKB-UniPathway"/>
</dbReference>
<feature type="active site" description="Proton donor/acceptor" evidence="7">
    <location>
        <position position="172"/>
    </location>
</feature>
<name>A0A286A8C0_9SPHI</name>
<proteinExistence type="inferred from homology"/>
<dbReference type="GO" id="GO:0004180">
    <property type="term" value="F:carboxypeptidase activity"/>
    <property type="evidence" value="ECO:0007669"/>
    <property type="project" value="UniProtKB-ARBA"/>
</dbReference>
<sequence>MTNEPSKIVNCLRNQTIYMKYLILFISLATMTLPMQAQKSFKQEQLKFERVRTAYDLKWTLLEKELQKAGFGDGFEMLMNAYKAEGKVEIWLKTAKQDKFTLFKTYNACAKSGTLGPKAIEGDLQTPEGFYKINVFNPMSLYHLSLGVDYPNAVDKARTGKDRKTGGDIYIHGDCVTIGCIPLTDDKIREVYVLAVEARNSGQKDIPVYIFPFRMTNANMSKYSKQYQQHVAFWKTLQLGFDYFEKNKKMAKVTQVGGKYVVK</sequence>
<dbReference type="GO" id="GO:0008360">
    <property type="term" value="P:regulation of cell shape"/>
    <property type="evidence" value="ECO:0007669"/>
    <property type="project" value="UniProtKB-UniRule"/>
</dbReference>
<dbReference type="InterPro" id="IPR038063">
    <property type="entry name" value="Transpep_catalytic_dom"/>
</dbReference>
<dbReference type="InterPro" id="IPR005490">
    <property type="entry name" value="LD_TPept_cat_dom"/>
</dbReference>
<dbReference type="EMBL" id="OCMT01000003">
    <property type="protein sequence ID" value="SOD18168.1"/>
    <property type="molecule type" value="Genomic_DNA"/>
</dbReference>
<protein>
    <submittedName>
        <fullName evidence="9">L,D-transpeptidase catalytic domain</fullName>
    </submittedName>
</protein>
<dbReference type="UniPathway" id="UPA00219"/>
<evidence type="ECO:0000259" key="8">
    <source>
        <dbReference type="PROSITE" id="PS52029"/>
    </source>
</evidence>
<dbReference type="Pfam" id="PF03734">
    <property type="entry name" value="YkuD"/>
    <property type="match status" value="1"/>
</dbReference>
<organism evidence="9 10">
    <name type="scientific">Pedobacter xixiisoli</name>
    <dbReference type="NCBI Taxonomy" id="1476464"/>
    <lineage>
        <taxon>Bacteria</taxon>
        <taxon>Pseudomonadati</taxon>
        <taxon>Bacteroidota</taxon>
        <taxon>Sphingobacteriia</taxon>
        <taxon>Sphingobacteriales</taxon>
        <taxon>Sphingobacteriaceae</taxon>
        <taxon>Pedobacter</taxon>
    </lineage>
</organism>
<keyword evidence="6 7" id="KW-0961">Cell wall biogenesis/degradation</keyword>
<dbReference type="Proteomes" id="UP000219281">
    <property type="component" value="Unassembled WGS sequence"/>
</dbReference>
<dbReference type="PANTHER" id="PTHR36699">
    <property type="entry name" value="LD-TRANSPEPTIDASE"/>
    <property type="match status" value="1"/>
</dbReference>
<keyword evidence="10" id="KW-1185">Reference proteome</keyword>
<comment type="similarity">
    <text evidence="2">Belongs to the YkuD family.</text>
</comment>
<dbReference type="CDD" id="cd16913">
    <property type="entry name" value="YkuD_like"/>
    <property type="match status" value="1"/>
</dbReference>
<dbReference type="PANTHER" id="PTHR36699:SF1">
    <property type="entry name" value="L,D-TRANSPEPTIDASE YAFK-RELATED"/>
    <property type="match status" value="1"/>
</dbReference>
<feature type="domain" description="L,D-TPase catalytic" evidence="8">
    <location>
        <begin position="77"/>
        <end position="211"/>
    </location>
</feature>
<reference evidence="10" key="1">
    <citation type="submission" date="2017-09" db="EMBL/GenBank/DDBJ databases">
        <authorList>
            <person name="Varghese N."/>
            <person name="Submissions S."/>
        </authorList>
    </citation>
    <scope>NUCLEOTIDE SEQUENCE [LARGE SCALE GENOMIC DNA]</scope>
    <source>
        <strain evidence="10">CGMCC 1.12803</strain>
    </source>
</reference>
<dbReference type="GO" id="GO:0071555">
    <property type="term" value="P:cell wall organization"/>
    <property type="evidence" value="ECO:0007669"/>
    <property type="project" value="UniProtKB-UniRule"/>
</dbReference>
<dbReference type="GO" id="GO:0016740">
    <property type="term" value="F:transferase activity"/>
    <property type="evidence" value="ECO:0007669"/>
    <property type="project" value="UniProtKB-KW"/>
</dbReference>
<evidence type="ECO:0000256" key="2">
    <source>
        <dbReference type="ARBA" id="ARBA00005992"/>
    </source>
</evidence>
<evidence type="ECO:0000256" key="1">
    <source>
        <dbReference type="ARBA" id="ARBA00004752"/>
    </source>
</evidence>